<dbReference type="InterPro" id="IPR019927">
    <property type="entry name" value="Ribosomal_uL3_bac/org-type"/>
</dbReference>
<comment type="similarity">
    <text evidence="1">Belongs to the universal ribosomal protein uL3 family.</text>
</comment>
<sequence length="817" mass="93309">MLYDKMTVKLTYREPVRFMGSLNKVLYPWMNRKKPFWVTQEASPYVDEDITSENKTFLEQQRIDSLTSSTSPVVTEQPAQVPWKPYVTQRCGLIAIKLGLYPLWTKTGKKIDCTIFQIPDNHAIRYTPPSEINKYISLLHPRHYWLNNKRPPSWITQKRWGIQLVGAVSADPIEFTSEWCDLFKKAGIPPKRKISRFLVSPDAALKPGTPLSVHHFRVGDRLDITARTTNRGFEGVIERWGMKGGPAAHGSTKFHRRMGSNAGIEGVIPRGKRMAGVMGNRFRSLRGVMIVRINPKLGLIYVTGTTPGPVHAYCHLNDSWLRNRRRELIANPPPVPTYFPPSIVDETNSNQLDPSLCLDVDDDFEQDIYHESIHPSYILFLNKLPFPQHNMLNIVGHLPQKYSDNILVTHNNHDMVYEVRGFQLHSLHLPSMQTNNDSKKIPTETNLVDIDYSPGISSLLCCSDKDVQIWDIRDNIPQPTIQSYKQFMNVPFTCCSISADGSLICCGTEVYRLKKKRRKYNSRNISEYDEETAQLVYWDTRNLSSPLGIIKDLHPDDIVDVKFDPTSVPGYLRLMDCSEDGVICLYDMNAEAISQDNSLLYMFNSESVASSCDWLISHNDLSSSSAAVGVYCTTTMRSNIKAWPIHPSMLHNNNMVEEENFKEDKESFSLSEKDEEELTEKTRLWNSKFNTNNPNSDDNDNKILKGKNFFNMILIQTNSSDEFLLLGDSNTNDNNNNNQNYPTVFHSNQSDWTMSYLPSNITMRKSQPINSSFNLQYADFIGKLTDNHSKDNTMKQLCFMVGSQSTVLCSYEISLST</sequence>
<organism evidence="7">
    <name type="scientific">Schistosoma haematobium</name>
    <name type="common">Blood fluke</name>
    <dbReference type="NCBI Taxonomy" id="6185"/>
    <lineage>
        <taxon>Eukaryota</taxon>
        <taxon>Metazoa</taxon>
        <taxon>Spiralia</taxon>
        <taxon>Lophotrochozoa</taxon>
        <taxon>Platyhelminthes</taxon>
        <taxon>Trematoda</taxon>
        <taxon>Digenea</taxon>
        <taxon>Strigeidida</taxon>
        <taxon>Schistosomatoidea</taxon>
        <taxon>Schistosomatidae</taxon>
        <taxon>Schistosoma</taxon>
    </lineage>
</organism>
<evidence type="ECO:0000256" key="3">
    <source>
        <dbReference type="ARBA" id="ARBA00023274"/>
    </source>
</evidence>
<dbReference type="AlphaFoldDB" id="A0A094ZRM3"/>
<dbReference type="RefSeq" id="XP_012796544.1">
    <property type="nucleotide sequence ID" value="XM_012941090.1"/>
</dbReference>
<dbReference type="Gene3D" id="2.40.30.10">
    <property type="entry name" value="Translation factors"/>
    <property type="match status" value="2"/>
</dbReference>
<dbReference type="Gene3D" id="2.130.10.10">
    <property type="entry name" value="YVTN repeat-like/Quinoprotein amine dehydrogenase"/>
    <property type="match status" value="1"/>
</dbReference>
<evidence type="ECO:0000313" key="7">
    <source>
        <dbReference type="EMBL" id="KGB36782.1"/>
    </source>
</evidence>
<evidence type="ECO:0000313" key="8">
    <source>
        <dbReference type="Proteomes" id="UP000471633"/>
    </source>
</evidence>
<dbReference type="GO" id="GO:0003735">
    <property type="term" value="F:structural constituent of ribosome"/>
    <property type="evidence" value="ECO:0007669"/>
    <property type="project" value="InterPro"/>
</dbReference>
<reference evidence="7" key="1">
    <citation type="journal article" date="2012" name="Nat. Genet.">
        <title>Whole-genome sequence of Schistosoma haematobium.</title>
        <authorList>
            <person name="Young N.D."/>
            <person name="Jex A.R."/>
            <person name="Li B."/>
            <person name="Liu S."/>
            <person name="Yang L."/>
            <person name="Xiong Z."/>
            <person name="Li Y."/>
            <person name="Cantacessi C."/>
            <person name="Hall R.S."/>
            <person name="Xu X."/>
            <person name="Chen F."/>
            <person name="Wu X."/>
            <person name="Zerlotini A."/>
            <person name="Oliveira G."/>
            <person name="Hofmann A."/>
            <person name="Zhang G."/>
            <person name="Fang X."/>
            <person name="Kang Y."/>
            <person name="Campbell B.E."/>
            <person name="Loukas A."/>
            <person name="Ranganathan S."/>
            <person name="Rollinson D."/>
            <person name="Rinaldi G."/>
            <person name="Brindley P.J."/>
            <person name="Yang H."/>
            <person name="Wang J."/>
            <person name="Wang J."/>
            <person name="Gasser R.B."/>
        </authorList>
    </citation>
    <scope>NUCLEOTIDE SEQUENCE [LARGE SCALE GENOMIC DNA]</scope>
</reference>
<dbReference type="STRING" id="6185.A0A094ZRM3"/>
<dbReference type="SUPFAM" id="SSF50447">
    <property type="entry name" value="Translation proteins"/>
    <property type="match status" value="1"/>
</dbReference>
<reference evidence="6" key="4">
    <citation type="journal article" date="2022" name="PLoS Pathog.">
        <title>Chromosome-level genome of Schistosoma haematobium underpins genome-wide explorations of molecular variation.</title>
        <authorList>
            <person name="Stroehlein A.J."/>
            <person name="Korhonen P.K."/>
            <person name="Lee V.V."/>
            <person name="Ralph S.A."/>
            <person name="Mentink-Kane M."/>
            <person name="You H."/>
            <person name="McManus D.P."/>
            <person name="Tchuente L.T."/>
            <person name="Stothard J.R."/>
            <person name="Kaur P."/>
            <person name="Dudchenko O."/>
            <person name="Aiden E.L."/>
            <person name="Yang B."/>
            <person name="Yang H."/>
            <person name="Emery A.M."/>
            <person name="Webster B.L."/>
            <person name="Brindley P.J."/>
            <person name="Rollinson D."/>
            <person name="Chang B.C.H."/>
            <person name="Gasser R.B."/>
            <person name="Young N.D."/>
        </authorList>
    </citation>
    <scope>NUCLEOTIDE SEQUENCE</scope>
</reference>
<keyword evidence="2 7" id="KW-0689">Ribosomal protein</keyword>
<keyword evidence="3" id="KW-0687">Ribonucleoprotein</keyword>
<evidence type="ECO:0000256" key="1">
    <source>
        <dbReference type="ARBA" id="ARBA00006540"/>
    </source>
</evidence>
<evidence type="ECO:0000256" key="5">
    <source>
        <dbReference type="ARBA" id="ARBA00035396"/>
    </source>
</evidence>
<evidence type="ECO:0000256" key="4">
    <source>
        <dbReference type="ARBA" id="ARBA00035209"/>
    </source>
</evidence>
<dbReference type="GO" id="GO:0005762">
    <property type="term" value="C:mitochondrial large ribosomal subunit"/>
    <property type="evidence" value="ECO:0007669"/>
    <property type="project" value="TreeGrafter"/>
</dbReference>
<dbReference type="GeneID" id="24592567"/>
<proteinExistence type="inferred from homology"/>
<dbReference type="Proteomes" id="UP000471633">
    <property type="component" value="Unassembled WGS sequence"/>
</dbReference>
<dbReference type="InterPro" id="IPR000597">
    <property type="entry name" value="Ribosomal_uL3"/>
</dbReference>
<dbReference type="KEGG" id="shx:MS3_00008600"/>
<dbReference type="EMBL" id="KL250810">
    <property type="protein sequence ID" value="KGB36782.1"/>
    <property type="molecule type" value="Genomic_DNA"/>
</dbReference>
<dbReference type="InterPro" id="IPR009000">
    <property type="entry name" value="Transl_B-barrel_sf"/>
</dbReference>
<name>A0A094ZRM3_SCHHA</name>
<gene>
    <name evidence="6" type="primary">MRPL3_1</name>
    <name evidence="6" type="ORF">MS3_00008600</name>
    <name evidence="7" type="ORF">MS3_05090</name>
</gene>
<reference evidence="6" key="3">
    <citation type="submission" date="2021-06" db="EMBL/GenBank/DDBJ databases">
        <title>Chromosome-level genome assembly for S. haematobium.</title>
        <authorList>
            <person name="Stroehlein A.J."/>
        </authorList>
    </citation>
    <scope>NUCLEOTIDE SEQUENCE</scope>
</reference>
<evidence type="ECO:0000256" key="2">
    <source>
        <dbReference type="ARBA" id="ARBA00022980"/>
    </source>
</evidence>
<dbReference type="InterPro" id="IPR015943">
    <property type="entry name" value="WD40/YVTN_repeat-like_dom_sf"/>
</dbReference>
<protein>
    <recommendedName>
        <fullName evidence="4">Large ribosomal subunit protein uL3m</fullName>
    </recommendedName>
    <alternativeName>
        <fullName evidence="5">39S ribosomal protein L3, mitochondrial</fullName>
    </alternativeName>
</protein>
<reference evidence="6" key="2">
    <citation type="journal article" date="2019" name="Gigascience">
        <title>High-quality Schistosoma haematobium genome achieved by single-molecule and long-range sequencing.</title>
        <authorList>
            <person name="Stroehlein A.J."/>
            <person name="Korhonen P.K."/>
            <person name="Chong T.M."/>
            <person name="Lim Y.L."/>
            <person name="Chan K.G."/>
            <person name="Webster B."/>
            <person name="Rollinson D."/>
            <person name="Brindley P.J."/>
            <person name="Gasser R.B."/>
            <person name="Young N.D."/>
        </authorList>
    </citation>
    <scope>NUCLEOTIDE SEQUENCE</scope>
</reference>
<dbReference type="PANTHER" id="PTHR11229">
    <property type="entry name" value="50S RIBOSOMAL PROTEIN L3"/>
    <property type="match status" value="1"/>
</dbReference>
<evidence type="ECO:0000313" key="6">
    <source>
        <dbReference type="EMBL" id="KAH9581473.1"/>
    </source>
</evidence>
<keyword evidence="8" id="KW-1185">Reference proteome</keyword>
<accession>A0A094ZRM3</accession>
<dbReference type="EMBL" id="AMPZ03000006">
    <property type="protein sequence ID" value="KAH9581473.1"/>
    <property type="molecule type" value="Genomic_DNA"/>
</dbReference>
<dbReference type="GO" id="GO:0006412">
    <property type="term" value="P:translation"/>
    <property type="evidence" value="ECO:0007669"/>
    <property type="project" value="InterPro"/>
</dbReference>
<dbReference type="PANTHER" id="PTHR11229:SF8">
    <property type="entry name" value="LARGE RIBOSOMAL SUBUNIT PROTEIN UL3M"/>
    <property type="match status" value="1"/>
</dbReference>
<dbReference type="Pfam" id="PF00297">
    <property type="entry name" value="Ribosomal_L3"/>
    <property type="match status" value="1"/>
</dbReference>
<dbReference type="SUPFAM" id="SSF50978">
    <property type="entry name" value="WD40 repeat-like"/>
    <property type="match status" value="1"/>
</dbReference>
<dbReference type="InterPro" id="IPR036322">
    <property type="entry name" value="WD40_repeat_dom_sf"/>
</dbReference>
<dbReference type="CTD" id="24592567"/>